<evidence type="ECO:0000256" key="3">
    <source>
        <dbReference type="ARBA" id="ARBA00011669"/>
    </source>
</evidence>
<dbReference type="FunFam" id="3.40.50.80:FF:000017">
    <property type="entry name" value="Dihydroorotate dehydrogenase B (NAD(+)), electron transfer subunit"/>
    <property type="match status" value="1"/>
</dbReference>
<dbReference type="GO" id="GO:0016491">
    <property type="term" value="F:oxidoreductase activity"/>
    <property type="evidence" value="ECO:0007669"/>
    <property type="project" value="InterPro"/>
</dbReference>
<evidence type="ECO:0000259" key="18">
    <source>
        <dbReference type="PROSITE" id="PS51384"/>
    </source>
</evidence>
<dbReference type="Gene3D" id="3.40.50.80">
    <property type="entry name" value="Nucleotide-binding domain of ferredoxin-NADP reductase (FNR) module"/>
    <property type="match status" value="1"/>
</dbReference>
<sequence>MIQQERMAVVQQEQIAKNIYELTLQGNIVQDANPGQFVHIRVSDSFEPLLRRPISIANINKEANEFTLIYRAEGRGTEILSQKQIGDEVDVLGPLGNGFPVDAVAEGGTALLVGGGIGVPPLYELSKQLKARGIRTIHVFGFATEDVTFYEEKFSSLGDTHYVTVDGTFGTKGFVTDLLGELTPEFDTLYACGPLPMLRALETFYPEKQGFLSFEERMGCGIGACFACVCKTTDKSEKDYVKVCSDGPVFAKGVVKL</sequence>
<keyword evidence="9 15" id="KW-0665">Pyrimidine biosynthesis</keyword>
<comment type="cofactor">
    <cofactor evidence="15 16">
        <name>FAD</name>
        <dbReference type="ChEBI" id="CHEBI:57692"/>
    </cofactor>
    <text evidence="15 16">Binds 1 FAD per subunit.</text>
</comment>
<evidence type="ECO:0000256" key="4">
    <source>
        <dbReference type="ARBA" id="ARBA00022448"/>
    </source>
</evidence>
<dbReference type="InterPro" id="IPR012165">
    <property type="entry name" value="Cyt_c3_hydrogenase_gsu"/>
</dbReference>
<dbReference type="Gene3D" id="2.10.240.10">
    <property type="entry name" value="Dihydroorotate dehydrogenase, electron transfer subunit"/>
    <property type="match status" value="1"/>
</dbReference>
<dbReference type="CDD" id="cd06218">
    <property type="entry name" value="DHOD_e_trans"/>
    <property type="match status" value="1"/>
</dbReference>
<evidence type="ECO:0000256" key="8">
    <source>
        <dbReference type="ARBA" id="ARBA00022827"/>
    </source>
</evidence>
<dbReference type="AlphaFoldDB" id="A0A0A3IC73"/>
<evidence type="ECO:0000256" key="7">
    <source>
        <dbReference type="ARBA" id="ARBA00022723"/>
    </source>
</evidence>
<comment type="subunit">
    <text evidence="3 15">Heterotetramer of 2 PyrK and 2 PyrD type B subunits.</text>
</comment>
<dbReference type="PANTHER" id="PTHR43513">
    <property type="entry name" value="DIHYDROOROTATE DEHYDROGENASE B (NAD(+)), ELECTRON TRANSFER SUBUNIT"/>
    <property type="match status" value="1"/>
</dbReference>
<keyword evidence="10 15" id="KW-0249">Electron transport</keyword>
<keyword evidence="4 15" id="KW-0813">Transport</keyword>
<feature type="binding site" evidence="15 17">
    <location>
        <position position="220"/>
    </location>
    <ligand>
        <name>[2Fe-2S] cluster</name>
        <dbReference type="ChEBI" id="CHEBI:190135"/>
    </ligand>
</feature>
<dbReference type="NCBIfam" id="NF000797">
    <property type="entry name" value="PRK00054.1-2"/>
    <property type="match status" value="1"/>
</dbReference>
<dbReference type="HAMAP" id="MF_01211">
    <property type="entry name" value="DHODB_Fe_S_bind"/>
    <property type="match status" value="1"/>
</dbReference>
<dbReference type="SUPFAM" id="SSF52343">
    <property type="entry name" value="Ferredoxin reductase-like, C-terminal NADP-linked domain"/>
    <property type="match status" value="1"/>
</dbReference>
<evidence type="ECO:0000256" key="12">
    <source>
        <dbReference type="ARBA" id="ARBA00023014"/>
    </source>
</evidence>
<comment type="cofactor">
    <cofactor evidence="15">
        <name>[2Fe-2S] cluster</name>
        <dbReference type="ChEBI" id="CHEBI:190135"/>
    </cofactor>
    <text evidence="15">Binds 1 [2Fe-2S] cluster per subunit.</text>
</comment>
<keyword evidence="20" id="KW-1185">Reference proteome</keyword>
<dbReference type="InterPro" id="IPR019480">
    <property type="entry name" value="Dihydroorotate_DH_Fe-S-bd"/>
</dbReference>
<comment type="pathway">
    <text evidence="1 15">Pyrimidine metabolism; UMP biosynthesis via de novo pathway; orotate from (S)-dihydroorotate (NAD(+) route): step 1/1.</text>
</comment>
<keyword evidence="12 15" id="KW-0411">Iron-sulfur</keyword>
<evidence type="ECO:0000256" key="9">
    <source>
        <dbReference type="ARBA" id="ARBA00022975"/>
    </source>
</evidence>
<dbReference type="eggNOG" id="COG0543">
    <property type="taxonomic scope" value="Bacteria"/>
</dbReference>
<dbReference type="GO" id="GO:0044205">
    <property type="term" value="P:'de novo' UMP biosynthetic process"/>
    <property type="evidence" value="ECO:0007669"/>
    <property type="project" value="UniProtKB-UniRule"/>
</dbReference>
<dbReference type="PIRSF" id="PIRSF006816">
    <property type="entry name" value="Cyc3_hyd_g"/>
    <property type="match status" value="1"/>
</dbReference>
<evidence type="ECO:0000256" key="6">
    <source>
        <dbReference type="ARBA" id="ARBA00022714"/>
    </source>
</evidence>
<feature type="binding site" evidence="15 17">
    <location>
        <position position="225"/>
    </location>
    <ligand>
        <name>[2Fe-2S] cluster</name>
        <dbReference type="ChEBI" id="CHEBI:190135"/>
    </ligand>
</feature>
<dbReference type="STRING" id="1384049.CD29_00560"/>
<feature type="binding site" evidence="15 17">
    <location>
        <position position="228"/>
    </location>
    <ligand>
        <name>[2Fe-2S] cluster</name>
        <dbReference type="ChEBI" id="CHEBI:190135"/>
    </ligand>
</feature>
<evidence type="ECO:0000256" key="13">
    <source>
        <dbReference type="ARBA" id="ARBA00069792"/>
    </source>
</evidence>
<dbReference type="GO" id="GO:0009055">
    <property type="term" value="F:electron transfer activity"/>
    <property type="evidence" value="ECO:0007669"/>
    <property type="project" value="UniProtKB-UniRule"/>
</dbReference>
<evidence type="ECO:0000256" key="11">
    <source>
        <dbReference type="ARBA" id="ARBA00023004"/>
    </source>
</evidence>
<accession>A0A0A3IC73</accession>
<dbReference type="PANTHER" id="PTHR43513:SF3">
    <property type="entry name" value="DIHYDROOROTATE DEHYDROGENASE B (NAD(+)), ELECTRON TRANSFER SUBUNIT-RELATED"/>
    <property type="match status" value="1"/>
</dbReference>
<feature type="binding site" evidence="15 16">
    <location>
        <begin position="69"/>
        <end position="71"/>
    </location>
    <ligand>
        <name>FAD</name>
        <dbReference type="ChEBI" id="CHEBI:57692"/>
    </ligand>
</feature>
<protein>
    <recommendedName>
        <fullName evidence="13 15">Dihydroorotate dehydrogenase B (NAD(+)), electron transfer subunit</fullName>
    </recommendedName>
    <alternativeName>
        <fullName evidence="14 15">Dihydroorotate oxidase B, electron transfer subunit</fullName>
    </alternativeName>
</protein>
<dbReference type="GO" id="GO:0046872">
    <property type="term" value="F:metal ion binding"/>
    <property type="evidence" value="ECO:0007669"/>
    <property type="project" value="UniProtKB-KW"/>
</dbReference>
<feature type="binding site" evidence="15 17">
    <location>
        <position position="244"/>
    </location>
    <ligand>
        <name>[2Fe-2S] cluster</name>
        <dbReference type="ChEBI" id="CHEBI:190135"/>
    </ligand>
</feature>
<comment type="caution">
    <text evidence="19">The sequence shown here is derived from an EMBL/GenBank/DDBJ whole genome shotgun (WGS) entry which is preliminary data.</text>
</comment>
<dbReference type="InterPro" id="IPR023455">
    <property type="entry name" value="Dihydroorotate_DHASE_ETsu"/>
</dbReference>
<evidence type="ECO:0000313" key="19">
    <source>
        <dbReference type="EMBL" id="KGR80418.1"/>
    </source>
</evidence>
<comment type="function">
    <text evidence="15">Responsible for channeling the electrons from the oxidation of dihydroorotate from the FMN redox center in the PyrD type B subunit to the ultimate electron acceptor NAD(+).</text>
</comment>
<dbReference type="RefSeq" id="WP_036181722.1">
    <property type="nucleotide sequence ID" value="NZ_AVDA01000001.1"/>
</dbReference>
<dbReference type="PRINTS" id="PR00409">
    <property type="entry name" value="PHDIOXRDTASE"/>
</dbReference>
<evidence type="ECO:0000256" key="2">
    <source>
        <dbReference type="ARBA" id="ARBA00006422"/>
    </source>
</evidence>
<dbReference type="SUPFAM" id="SSF63380">
    <property type="entry name" value="Riboflavin synthase domain-like"/>
    <property type="match status" value="1"/>
</dbReference>
<dbReference type="Gene3D" id="2.40.30.10">
    <property type="entry name" value="Translation factors"/>
    <property type="match status" value="1"/>
</dbReference>
<feature type="binding site" evidence="15 16">
    <location>
        <begin position="76"/>
        <end position="77"/>
    </location>
    <ligand>
        <name>FAD</name>
        <dbReference type="ChEBI" id="CHEBI:57692"/>
    </ligand>
</feature>
<name>A0A0A3IC73_9BACL</name>
<proteinExistence type="inferred from homology"/>
<comment type="cofactor">
    <cofactor evidence="17">
        <name>[2Fe-2S] cluster</name>
        <dbReference type="ChEBI" id="CHEBI:190135"/>
    </cofactor>
    <text evidence="17">Binds 1 [2Fe-2S] cluster per subunit.</text>
</comment>
<organism evidence="19 20">
    <name type="scientific">Ureibacillus manganicus DSM 26584</name>
    <dbReference type="NCBI Taxonomy" id="1384049"/>
    <lineage>
        <taxon>Bacteria</taxon>
        <taxon>Bacillati</taxon>
        <taxon>Bacillota</taxon>
        <taxon>Bacilli</taxon>
        <taxon>Bacillales</taxon>
        <taxon>Caryophanaceae</taxon>
        <taxon>Ureibacillus</taxon>
    </lineage>
</organism>
<dbReference type="PROSITE" id="PS51384">
    <property type="entry name" value="FAD_FR"/>
    <property type="match status" value="1"/>
</dbReference>
<comment type="similarity">
    <text evidence="2 15">Belongs to the PyrK family.</text>
</comment>
<dbReference type="OrthoDB" id="9778346at2"/>
<dbReference type="InterPro" id="IPR017927">
    <property type="entry name" value="FAD-bd_FR_type"/>
</dbReference>
<dbReference type="InterPro" id="IPR037117">
    <property type="entry name" value="Dihydroorotate_DH_ele_sf"/>
</dbReference>
<evidence type="ECO:0000256" key="10">
    <source>
        <dbReference type="ARBA" id="ARBA00022982"/>
    </source>
</evidence>
<reference evidence="19 20" key="1">
    <citation type="submission" date="2014-02" db="EMBL/GenBank/DDBJ databases">
        <title>Draft genome sequence of Lysinibacillus manganicus DSM 26584T.</title>
        <authorList>
            <person name="Zhang F."/>
            <person name="Wang G."/>
            <person name="Zhang L."/>
        </authorList>
    </citation>
    <scope>NUCLEOTIDE SEQUENCE [LARGE SCALE GENOMIC DNA]</scope>
    <source>
        <strain evidence="19 20">DSM 26584</strain>
    </source>
</reference>
<dbReference type="InterPro" id="IPR008333">
    <property type="entry name" value="Cbr1-like_FAD-bd_dom"/>
</dbReference>
<dbReference type="Pfam" id="PF10418">
    <property type="entry name" value="DHODB_Fe-S_bind"/>
    <property type="match status" value="1"/>
</dbReference>
<evidence type="ECO:0000256" key="15">
    <source>
        <dbReference type="HAMAP-Rule" id="MF_01211"/>
    </source>
</evidence>
<keyword evidence="6 15" id="KW-0001">2Fe-2S</keyword>
<gene>
    <name evidence="15" type="primary">pyrK</name>
    <name evidence="19" type="ORF">CD29_00560</name>
</gene>
<dbReference type="InterPro" id="IPR017938">
    <property type="entry name" value="Riboflavin_synthase-like_b-brl"/>
</dbReference>
<dbReference type="Pfam" id="PF00970">
    <property type="entry name" value="FAD_binding_6"/>
    <property type="match status" value="1"/>
</dbReference>
<keyword evidence="8 15" id="KW-0274">FAD</keyword>
<evidence type="ECO:0000256" key="16">
    <source>
        <dbReference type="PIRSR" id="PIRSR006816-1"/>
    </source>
</evidence>
<dbReference type="GO" id="GO:0050660">
    <property type="term" value="F:flavin adenine dinucleotide binding"/>
    <property type="evidence" value="ECO:0007669"/>
    <property type="project" value="InterPro"/>
</dbReference>
<evidence type="ECO:0000256" key="17">
    <source>
        <dbReference type="PIRSR" id="PIRSR006816-2"/>
    </source>
</evidence>
<keyword evidence="5 15" id="KW-0285">Flavoprotein</keyword>
<dbReference type="InterPro" id="IPR039261">
    <property type="entry name" value="FNR_nucleotide-bd"/>
</dbReference>
<dbReference type="EMBL" id="JPVN01000001">
    <property type="protein sequence ID" value="KGR80418.1"/>
    <property type="molecule type" value="Genomic_DNA"/>
</dbReference>
<evidence type="ECO:0000256" key="5">
    <source>
        <dbReference type="ARBA" id="ARBA00022630"/>
    </source>
</evidence>
<dbReference type="GO" id="GO:0051537">
    <property type="term" value="F:2 iron, 2 sulfur cluster binding"/>
    <property type="evidence" value="ECO:0007669"/>
    <property type="project" value="UniProtKB-KW"/>
</dbReference>
<dbReference type="NCBIfam" id="NF000799">
    <property type="entry name" value="PRK00054.1-4"/>
    <property type="match status" value="1"/>
</dbReference>
<dbReference type="Proteomes" id="UP000030416">
    <property type="component" value="Unassembled WGS sequence"/>
</dbReference>
<evidence type="ECO:0000313" key="20">
    <source>
        <dbReference type="Proteomes" id="UP000030416"/>
    </source>
</evidence>
<evidence type="ECO:0000256" key="14">
    <source>
        <dbReference type="ARBA" id="ARBA00082223"/>
    </source>
</evidence>
<keyword evidence="11 15" id="KW-0408">Iron</keyword>
<feature type="domain" description="FAD-binding FR-type" evidence="18">
    <location>
        <begin position="2"/>
        <end position="101"/>
    </location>
</feature>
<dbReference type="FunFam" id="2.10.240.10:FF:000001">
    <property type="entry name" value="Dihydroorotate dehydrogenase B (NAD(+)), electron transfer subunit"/>
    <property type="match status" value="1"/>
</dbReference>
<dbReference type="InterPro" id="IPR050353">
    <property type="entry name" value="PyrK_electron_transfer"/>
</dbReference>
<dbReference type="UniPathway" id="UPA00070">
    <property type="reaction ID" value="UER00945"/>
</dbReference>
<evidence type="ECO:0000256" key="1">
    <source>
        <dbReference type="ARBA" id="ARBA00004715"/>
    </source>
</evidence>
<keyword evidence="7 15" id="KW-0479">Metal-binding</keyword>
<feature type="binding site" evidence="15 16">
    <location>
        <begin position="52"/>
        <end position="55"/>
    </location>
    <ligand>
        <name>FAD</name>
        <dbReference type="ChEBI" id="CHEBI:57692"/>
    </ligand>
</feature>